<organism evidence="2">
    <name type="scientific">Oryza brachyantha</name>
    <name type="common">malo sina</name>
    <dbReference type="NCBI Taxonomy" id="4533"/>
    <lineage>
        <taxon>Eukaryota</taxon>
        <taxon>Viridiplantae</taxon>
        <taxon>Streptophyta</taxon>
        <taxon>Embryophyta</taxon>
        <taxon>Tracheophyta</taxon>
        <taxon>Spermatophyta</taxon>
        <taxon>Magnoliopsida</taxon>
        <taxon>Liliopsida</taxon>
        <taxon>Poales</taxon>
        <taxon>Poaceae</taxon>
        <taxon>BOP clade</taxon>
        <taxon>Oryzoideae</taxon>
        <taxon>Oryzeae</taxon>
        <taxon>Oryzinae</taxon>
        <taxon>Oryza</taxon>
    </lineage>
</organism>
<keyword evidence="3" id="KW-1185">Reference proteome</keyword>
<reference evidence="2" key="1">
    <citation type="journal article" date="2013" name="Nat. Commun.">
        <title>Whole-genome sequencing of Oryza brachyantha reveals mechanisms underlying Oryza genome evolution.</title>
        <authorList>
            <person name="Chen J."/>
            <person name="Huang Q."/>
            <person name="Gao D."/>
            <person name="Wang J."/>
            <person name="Lang Y."/>
            <person name="Liu T."/>
            <person name="Li B."/>
            <person name="Bai Z."/>
            <person name="Luis Goicoechea J."/>
            <person name="Liang C."/>
            <person name="Chen C."/>
            <person name="Zhang W."/>
            <person name="Sun S."/>
            <person name="Liao Y."/>
            <person name="Zhang X."/>
            <person name="Yang L."/>
            <person name="Song C."/>
            <person name="Wang M."/>
            <person name="Shi J."/>
            <person name="Liu G."/>
            <person name="Liu J."/>
            <person name="Zhou H."/>
            <person name="Zhou W."/>
            <person name="Yu Q."/>
            <person name="An N."/>
            <person name="Chen Y."/>
            <person name="Cai Q."/>
            <person name="Wang B."/>
            <person name="Liu B."/>
            <person name="Min J."/>
            <person name="Huang Y."/>
            <person name="Wu H."/>
            <person name="Li Z."/>
            <person name="Zhang Y."/>
            <person name="Yin Y."/>
            <person name="Song W."/>
            <person name="Jiang J."/>
            <person name="Jackson S.A."/>
            <person name="Wing R.A."/>
            <person name="Wang J."/>
            <person name="Chen M."/>
        </authorList>
    </citation>
    <scope>NUCLEOTIDE SEQUENCE [LARGE SCALE GENOMIC DNA]</scope>
    <source>
        <strain evidence="2">cv. IRGC 101232</strain>
    </source>
</reference>
<dbReference type="AlphaFoldDB" id="J3NCF5"/>
<accession>J3NCF5</accession>
<dbReference type="Gramene" id="OB12G16630.1">
    <property type="protein sequence ID" value="OB12G16630.1"/>
    <property type="gene ID" value="OB12G16630"/>
</dbReference>
<sequence>MIFPICPAMAACPAYLGAKQHPPFLSINHPTQPNTSPHLSFDENPNVRRPESFPR</sequence>
<feature type="compositionally biased region" description="Basic and acidic residues" evidence="1">
    <location>
        <begin position="45"/>
        <end position="55"/>
    </location>
</feature>
<evidence type="ECO:0000256" key="1">
    <source>
        <dbReference type="SAM" id="MobiDB-lite"/>
    </source>
</evidence>
<feature type="compositionally biased region" description="Polar residues" evidence="1">
    <location>
        <begin position="28"/>
        <end position="38"/>
    </location>
</feature>
<reference evidence="2" key="2">
    <citation type="submission" date="2013-04" db="UniProtKB">
        <authorList>
            <consortium name="EnsemblPlants"/>
        </authorList>
    </citation>
    <scope>IDENTIFICATION</scope>
</reference>
<dbReference type="HOGENOM" id="CLU_3038563_0_0_1"/>
<proteinExistence type="predicted"/>
<protein>
    <submittedName>
        <fullName evidence="2">Uncharacterized protein</fullName>
    </submittedName>
</protein>
<evidence type="ECO:0000313" key="3">
    <source>
        <dbReference type="Proteomes" id="UP000006038"/>
    </source>
</evidence>
<evidence type="ECO:0000313" key="2">
    <source>
        <dbReference type="EnsemblPlants" id="OB12G16630.1"/>
    </source>
</evidence>
<dbReference type="EnsemblPlants" id="OB12G16630.1">
    <property type="protein sequence ID" value="OB12G16630.1"/>
    <property type="gene ID" value="OB12G16630"/>
</dbReference>
<feature type="region of interest" description="Disordered" evidence="1">
    <location>
        <begin position="23"/>
        <end position="55"/>
    </location>
</feature>
<dbReference type="Proteomes" id="UP000006038">
    <property type="component" value="Chromosome 12"/>
</dbReference>
<name>J3NCF5_ORYBR</name>